<dbReference type="InterPro" id="IPR012340">
    <property type="entry name" value="NA-bd_OB-fold"/>
</dbReference>
<dbReference type="InterPro" id="IPR000424">
    <property type="entry name" value="Primosome_PriB/ssb"/>
</dbReference>
<evidence type="ECO:0008006" key="6">
    <source>
        <dbReference type="Google" id="ProtNLM"/>
    </source>
</evidence>
<organism evidence="4 5">
    <name type="scientific">Actinoplanes auranticolor</name>
    <dbReference type="NCBI Taxonomy" id="47988"/>
    <lineage>
        <taxon>Bacteria</taxon>
        <taxon>Bacillati</taxon>
        <taxon>Actinomycetota</taxon>
        <taxon>Actinomycetes</taxon>
        <taxon>Micromonosporales</taxon>
        <taxon>Micromonosporaceae</taxon>
        <taxon>Actinoplanes</taxon>
    </lineage>
</organism>
<evidence type="ECO:0000256" key="1">
    <source>
        <dbReference type="ARBA" id="ARBA00023125"/>
    </source>
</evidence>
<evidence type="ECO:0000256" key="2">
    <source>
        <dbReference type="PROSITE-ProRule" id="PRU00252"/>
    </source>
</evidence>
<gene>
    <name evidence="4" type="ORF">Aau02nite_76520</name>
</gene>
<dbReference type="SUPFAM" id="SSF50249">
    <property type="entry name" value="Nucleic acid-binding proteins"/>
    <property type="match status" value="1"/>
</dbReference>
<dbReference type="Gene3D" id="2.40.50.140">
    <property type="entry name" value="Nucleic acid-binding proteins"/>
    <property type="match status" value="1"/>
</dbReference>
<dbReference type="Pfam" id="PF00436">
    <property type="entry name" value="SSB"/>
    <property type="match status" value="1"/>
</dbReference>
<dbReference type="PROSITE" id="PS50935">
    <property type="entry name" value="SSB"/>
    <property type="match status" value="1"/>
</dbReference>
<evidence type="ECO:0000313" key="5">
    <source>
        <dbReference type="Proteomes" id="UP000681340"/>
    </source>
</evidence>
<proteinExistence type="predicted"/>
<accession>A0A919VWF1</accession>
<evidence type="ECO:0000313" key="4">
    <source>
        <dbReference type="EMBL" id="GIM77575.1"/>
    </source>
</evidence>
<keyword evidence="5" id="KW-1185">Reference proteome</keyword>
<evidence type="ECO:0000256" key="3">
    <source>
        <dbReference type="SAM" id="MobiDB-lite"/>
    </source>
</evidence>
<dbReference type="Proteomes" id="UP000681340">
    <property type="component" value="Unassembled WGS sequence"/>
</dbReference>
<protein>
    <recommendedName>
        <fullName evidence="6">Single-stranded DNA-binding protein</fullName>
    </recommendedName>
</protein>
<sequence>MSQFTLTLEGNLAAKPELEHTATGQALCRLRVAHNRRRKTEGQWVDTTPMWVQVTVWGELAERCADLTKGDTVTVNARDDLNVWPFIRQDGTAGGVLEVTAENVSLSMRFAGAQPVTDDRPAGDAWDPATAEPAAESERELQPA</sequence>
<feature type="region of interest" description="Disordered" evidence="3">
    <location>
        <begin position="114"/>
        <end position="144"/>
    </location>
</feature>
<comment type="caution">
    <text evidence="4">The sequence shown here is derived from an EMBL/GenBank/DDBJ whole genome shotgun (WGS) entry which is preliminary data.</text>
</comment>
<dbReference type="EMBL" id="BOQL01000067">
    <property type="protein sequence ID" value="GIM77575.1"/>
    <property type="molecule type" value="Genomic_DNA"/>
</dbReference>
<keyword evidence="1 2" id="KW-0238">DNA-binding</keyword>
<reference evidence="4" key="1">
    <citation type="submission" date="2021-03" db="EMBL/GenBank/DDBJ databases">
        <title>Whole genome shotgun sequence of Actinoplanes auranticolor NBRC 12245.</title>
        <authorList>
            <person name="Komaki H."/>
            <person name="Tamura T."/>
        </authorList>
    </citation>
    <scope>NUCLEOTIDE SEQUENCE</scope>
    <source>
        <strain evidence="4">NBRC 12245</strain>
    </source>
</reference>
<dbReference type="GO" id="GO:0003697">
    <property type="term" value="F:single-stranded DNA binding"/>
    <property type="evidence" value="ECO:0007669"/>
    <property type="project" value="InterPro"/>
</dbReference>
<dbReference type="CDD" id="cd04496">
    <property type="entry name" value="SSB_OBF"/>
    <property type="match status" value="1"/>
</dbReference>
<name>A0A919VWF1_9ACTN</name>
<dbReference type="RefSeq" id="WP_212993485.1">
    <property type="nucleotide sequence ID" value="NZ_BAABEA010000045.1"/>
</dbReference>
<dbReference type="AlphaFoldDB" id="A0A919VWF1"/>